<evidence type="ECO:0000313" key="1">
    <source>
        <dbReference type="EMBL" id="MSS15005.1"/>
    </source>
</evidence>
<evidence type="ECO:0000313" key="2">
    <source>
        <dbReference type="Proteomes" id="UP000481852"/>
    </source>
</evidence>
<gene>
    <name evidence="1" type="ORF">FYJ35_08100</name>
</gene>
<dbReference type="AlphaFoldDB" id="A0A6L5X651"/>
<dbReference type="Proteomes" id="UP000481852">
    <property type="component" value="Unassembled WGS sequence"/>
</dbReference>
<keyword evidence="2" id="KW-1185">Reference proteome</keyword>
<accession>A0A6L5X651</accession>
<sequence length="93" mass="10922">MKKYTVMFRSCQDDGRDNWTAWDEDPYMQPQEGNPADILCDYMSFLDDNFRGMGTEYALISASDTDATYRYKAHDDAEDYTLIEIMVFEVEED</sequence>
<dbReference type="EMBL" id="VULZ01000007">
    <property type="protein sequence ID" value="MSS15005.1"/>
    <property type="molecule type" value="Genomic_DNA"/>
</dbReference>
<dbReference type="RefSeq" id="WP_154525407.1">
    <property type="nucleotide sequence ID" value="NZ_VULZ01000007.1"/>
</dbReference>
<protein>
    <submittedName>
        <fullName evidence="1">Uncharacterized protein</fullName>
    </submittedName>
</protein>
<name>A0A6L5X651_9FIRM</name>
<reference evidence="1 2" key="1">
    <citation type="submission" date="2019-08" db="EMBL/GenBank/DDBJ databases">
        <title>In-depth cultivation of the pig gut microbiome towards novel bacterial diversity and tailored functional studies.</title>
        <authorList>
            <person name="Wylensek D."/>
            <person name="Hitch T.C.A."/>
            <person name="Clavel T."/>
        </authorList>
    </citation>
    <scope>NUCLEOTIDE SEQUENCE [LARGE SCALE GENOMIC DNA]</scope>
    <source>
        <strain evidence="1 2">Oil+RF-744-WCA-WT-11</strain>
    </source>
</reference>
<proteinExistence type="predicted"/>
<organism evidence="1 2">
    <name type="scientific">Porcincola intestinalis</name>
    <dbReference type="NCBI Taxonomy" id="2606632"/>
    <lineage>
        <taxon>Bacteria</taxon>
        <taxon>Bacillati</taxon>
        <taxon>Bacillota</taxon>
        <taxon>Clostridia</taxon>
        <taxon>Lachnospirales</taxon>
        <taxon>Lachnospiraceae</taxon>
        <taxon>Porcincola</taxon>
    </lineage>
</organism>
<comment type="caution">
    <text evidence="1">The sequence shown here is derived from an EMBL/GenBank/DDBJ whole genome shotgun (WGS) entry which is preliminary data.</text>
</comment>